<evidence type="ECO:0000313" key="3">
    <source>
        <dbReference type="Proteomes" id="UP000294309"/>
    </source>
</evidence>
<keyword evidence="3" id="KW-1185">Reference proteome</keyword>
<dbReference type="KEGG" id="sgq:SGLAD_v1c06440"/>
<sequence length="574" mass="66928">MKKLLAFLNVYSFTFISVSSISACGNTFPSYNSNDKIFNTINKIQNEIIDKKVRSLNKEDIIKNIIKVTNNDSNIFFEQNDNVNKDDILIDIKINKTNNKSFETTLSFYKSIKHEASYSFSSISTYDSDFTFLKKLENVEKIMIDSNDVSNSDSYNDARVYIKNYLKLESINLKPIENIEQFDKWYISENSENEDDTFVSISMKQVANNKSELSKFELSASNSNDKQIITVKNMYTADKTIKTNVDEINVYWGERFEIKILNFSLIENLLYENYSSLKKLNYDSKTGILSGYALKEKENYLLTDSTENILLYSTSFIPKRITININKLNVFENISSKEVNLSTLKETKLIVNKNVDKVTFSESKKNKLNRENIVFVNKQSIKDDSQVVYEKNEQIILKGWEASEENKFEASLLINYKFDINGEIFDQEVNYYNMTFTVKEWDKSLDIFSYEKQISLKASSSPPKYFNYDFDNNNNTIHIYTNAVRMGFYFDREFSRKINKPNSLIVENNNIIQSRFNLYNIYPKDKEPNNSLKSIDIGIKNIEEFKKVGKTSLTYNKGNSNLESFTIEIHYKES</sequence>
<feature type="signal peptide" evidence="1">
    <location>
        <begin position="1"/>
        <end position="23"/>
    </location>
</feature>
<accession>A0A4P7AJC5</accession>
<dbReference type="OrthoDB" id="1969285at2"/>
<keyword evidence="1" id="KW-0732">Signal</keyword>
<dbReference type="AlphaFoldDB" id="A0A4P7AJC5"/>
<feature type="chain" id="PRO_5020523171" description="Lipoprotein" evidence="1">
    <location>
        <begin position="24"/>
        <end position="574"/>
    </location>
</feature>
<dbReference type="EMBL" id="CP038013">
    <property type="protein sequence ID" value="QBQ07843.1"/>
    <property type="molecule type" value="Genomic_DNA"/>
</dbReference>
<protein>
    <recommendedName>
        <fullName evidence="4">Lipoprotein</fullName>
    </recommendedName>
</protein>
<dbReference type="RefSeq" id="WP_134297625.1">
    <property type="nucleotide sequence ID" value="NZ_CP038013.1"/>
</dbReference>
<reference evidence="2 3" key="1">
    <citation type="submission" date="2019-03" db="EMBL/GenBank/DDBJ databases">
        <title>Complete genome sequence of Spiroplasma gladiatoris TG-1 (DSM 22552).</title>
        <authorList>
            <person name="Lin Y.-C."/>
            <person name="Chou L."/>
            <person name="Kuo C.-H."/>
        </authorList>
    </citation>
    <scope>NUCLEOTIDE SEQUENCE [LARGE SCALE GENOMIC DNA]</scope>
    <source>
        <strain evidence="2 3">TG-1</strain>
    </source>
</reference>
<proteinExistence type="predicted"/>
<gene>
    <name evidence="2" type="ORF">SGLAD_v1c06440</name>
</gene>
<name>A0A4P7AJC5_9MOLU</name>
<dbReference type="Proteomes" id="UP000294309">
    <property type="component" value="Chromosome"/>
</dbReference>
<evidence type="ECO:0000313" key="2">
    <source>
        <dbReference type="EMBL" id="QBQ07843.1"/>
    </source>
</evidence>
<evidence type="ECO:0000256" key="1">
    <source>
        <dbReference type="SAM" id="SignalP"/>
    </source>
</evidence>
<organism evidence="2 3">
    <name type="scientific">Spiroplasma gladiatoris</name>
    <dbReference type="NCBI Taxonomy" id="2143"/>
    <lineage>
        <taxon>Bacteria</taxon>
        <taxon>Bacillati</taxon>
        <taxon>Mycoplasmatota</taxon>
        <taxon>Mollicutes</taxon>
        <taxon>Entomoplasmatales</taxon>
        <taxon>Spiroplasmataceae</taxon>
        <taxon>Spiroplasma</taxon>
    </lineage>
</organism>
<dbReference type="PROSITE" id="PS51257">
    <property type="entry name" value="PROKAR_LIPOPROTEIN"/>
    <property type="match status" value="1"/>
</dbReference>
<evidence type="ECO:0008006" key="4">
    <source>
        <dbReference type="Google" id="ProtNLM"/>
    </source>
</evidence>